<evidence type="ECO:0008006" key="10">
    <source>
        <dbReference type="Google" id="ProtNLM"/>
    </source>
</evidence>
<keyword evidence="7" id="KW-0333">Golgi apparatus</keyword>
<feature type="non-terminal residue" evidence="8">
    <location>
        <position position="1"/>
    </location>
</feature>
<evidence type="ECO:0000256" key="4">
    <source>
        <dbReference type="ARBA" id="ARBA00022448"/>
    </source>
</evidence>
<evidence type="ECO:0000256" key="6">
    <source>
        <dbReference type="ARBA" id="ARBA00022892"/>
    </source>
</evidence>
<dbReference type="Gene3D" id="3.30.1380.20">
    <property type="entry name" value="Trafficking protein particle complex subunit 3"/>
    <property type="match status" value="1"/>
</dbReference>
<dbReference type="GO" id="GO:0006888">
    <property type="term" value="P:endoplasmic reticulum to Golgi vesicle-mediated transport"/>
    <property type="evidence" value="ECO:0007669"/>
    <property type="project" value="TreeGrafter"/>
</dbReference>
<evidence type="ECO:0000313" key="8">
    <source>
        <dbReference type="EMBL" id="KAG0150041.1"/>
    </source>
</evidence>
<comment type="subcellular location">
    <subcellularLocation>
        <location evidence="1">Endoplasmic reticulum</location>
    </subcellularLocation>
    <subcellularLocation>
        <location evidence="2">Golgi apparatus</location>
    </subcellularLocation>
</comment>
<organism evidence="8 9">
    <name type="scientific">Cronartium quercuum f. sp. fusiforme G11</name>
    <dbReference type="NCBI Taxonomy" id="708437"/>
    <lineage>
        <taxon>Eukaryota</taxon>
        <taxon>Fungi</taxon>
        <taxon>Dikarya</taxon>
        <taxon>Basidiomycota</taxon>
        <taxon>Pucciniomycotina</taxon>
        <taxon>Pucciniomycetes</taxon>
        <taxon>Pucciniales</taxon>
        <taxon>Coleosporiaceae</taxon>
        <taxon>Cronartium</taxon>
    </lineage>
</organism>
<keyword evidence="4" id="KW-0813">Transport</keyword>
<keyword evidence="9" id="KW-1185">Reference proteome</keyword>
<proteinExistence type="inferred from homology"/>
<dbReference type="OrthoDB" id="2503617at2759"/>
<dbReference type="AlphaFoldDB" id="A0A9P6NMU2"/>
<comment type="similarity">
    <text evidence="3">Belongs to the TRAPP small subunits family. BET3 subfamily.</text>
</comment>
<accession>A0A9P6NMU2</accession>
<comment type="caution">
    <text evidence="8">The sequence shown here is derived from an EMBL/GenBank/DDBJ whole genome shotgun (WGS) entry which is preliminary data.</text>
</comment>
<dbReference type="CDD" id="cd14943">
    <property type="entry name" value="TRAPPC5_Trs31"/>
    <property type="match status" value="1"/>
</dbReference>
<reference evidence="8" key="1">
    <citation type="submission" date="2013-11" db="EMBL/GenBank/DDBJ databases">
        <title>Genome sequence of the fusiform rust pathogen reveals effectors for host alternation and coevolution with pine.</title>
        <authorList>
            <consortium name="DOE Joint Genome Institute"/>
            <person name="Smith K."/>
            <person name="Pendleton A."/>
            <person name="Kubisiak T."/>
            <person name="Anderson C."/>
            <person name="Salamov A."/>
            <person name="Aerts A."/>
            <person name="Riley R."/>
            <person name="Clum A."/>
            <person name="Lindquist E."/>
            <person name="Ence D."/>
            <person name="Campbell M."/>
            <person name="Kronenberg Z."/>
            <person name="Feau N."/>
            <person name="Dhillon B."/>
            <person name="Hamelin R."/>
            <person name="Burleigh J."/>
            <person name="Smith J."/>
            <person name="Yandell M."/>
            <person name="Nelson C."/>
            <person name="Grigoriev I."/>
            <person name="Davis J."/>
        </authorList>
    </citation>
    <scope>NUCLEOTIDE SEQUENCE</scope>
    <source>
        <strain evidence="8">G11</strain>
    </source>
</reference>
<evidence type="ECO:0000313" key="9">
    <source>
        <dbReference type="Proteomes" id="UP000886653"/>
    </source>
</evidence>
<dbReference type="InterPro" id="IPR007194">
    <property type="entry name" value="TRAPP_component"/>
</dbReference>
<evidence type="ECO:0000256" key="5">
    <source>
        <dbReference type="ARBA" id="ARBA00022824"/>
    </source>
</evidence>
<feature type="non-terminal residue" evidence="8">
    <location>
        <position position="185"/>
    </location>
</feature>
<dbReference type="PIRSF" id="PIRSF017479">
    <property type="entry name" value="TRAPP_I_complex_Trs31"/>
    <property type="match status" value="1"/>
</dbReference>
<dbReference type="PANTHER" id="PTHR20902:SF0">
    <property type="entry name" value="TRAFFICKING PROTEIN PARTICLE COMPLEX SUBUNIT 5"/>
    <property type="match status" value="1"/>
</dbReference>
<dbReference type="PANTHER" id="PTHR20902">
    <property type="entry name" value="41-2 PROTEIN ANTIGEN-RELATED"/>
    <property type="match status" value="1"/>
</dbReference>
<protein>
    <recommendedName>
        <fullName evidence="10">Trafficking protein particle complex subunit</fullName>
    </recommendedName>
</protein>
<dbReference type="GO" id="GO:1990070">
    <property type="term" value="C:TRAPPI protein complex"/>
    <property type="evidence" value="ECO:0007669"/>
    <property type="project" value="TreeGrafter"/>
</dbReference>
<dbReference type="SUPFAM" id="SSF111126">
    <property type="entry name" value="Ligand-binding domain in the NO signalling and Golgi transport"/>
    <property type="match status" value="1"/>
</dbReference>
<sequence length="185" mass="20089">AFEFLFAEIVRYTQKRVDGIGEFEKKLNSLGYHVGTRLLALLSLREAIIASMSTGASATAFRSASATGSTGPIPPRLTRLVPVLSWIHTTVWKTVVGKTADVLEHSNENADEYMISDNDLLLIRAITIPKEMSQLSCGAIMAGVVEGCLDGLGFPARVTSHSAPSTAFPKRTTLLIKFEPEPIER</sequence>
<dbReference type="GO" id="GO:1990072">
    <property type="term" value="C:TRAPPIII protein complex"/>
    <property type="evidence" value="ECO:0007669"/>
    <property type="project" value="TreeGrafter"/>
</dbReference>
<dbReference type="GO" id="GO:1990071">
    <property type="term" value="C:TRAPPII protein complex"/>
    <property type="evidence" value="ECO:0007669"/>
    <property type="project" value="TreeGrafter"/>
</dbReference>
<evidence type="ECO:0000256" key="1">
    <source>
        <dbReference type="ARBA" id="ARBA00004240"/>
    </source>
</evidence>
<evidence type="ECO:0000256" key="3">
    <source>
        <dbReference type="ARBA" id="ARBA00006218"/>
    </source>
</evidence>
<dbReference type="Pfam" id="PF04051">
    <property type="entry name" value="TRAPP"/>
    <property type="match status" value="1"/>
</dbReference>
<dbReference type="InterPro" id="IPR024096">
    <property type="entry name" value="NO_sig/Golgi_transp_ligand-bd"/>
</dbReference>
<gene>
    <name evidence="8" type="ORF">CROQUDRAFT_25565</name>
</gene>
<dbReference type="EMBL" id="MU167223">
    <property type="protein sequence ID" value="KAG0150041.1"/>
    <property type="molecule type" value="Genomic_DNA"/>
</dbReference>
<dbReference type="Proteomes" id="UP000886653">
    <property type="component" value="Unassembled WGS sequence"/>
</dbReference>
<evidence type="ECO:0000256" key="2">
    <source>
        <dbReference type="ARBA" id="ARBA00004555"/>
    </source>
</evidence>
<keyword evidence="6" id="KW-0931">ER-Golgi transport</keyword>
<keyword evidence="5" id="KW-0256">Endoplasmic reticulum</keyword>
<evidence type="ECO:0000256" key="7">
    <source>
        <dbReference type="ARBA" id="ARBA00023034"/>
    </source>
</evidence>
<name>A0A9P6NMU2_9BASI</name>
<dbReference type="InterPro" id="IPR016696">
    <property type="entry name" value="TRAPP-I_su5"/>
</dbReference>
<dbReference type="GO" id="GO:0005783">
    <property type="term" value="C:endoplasmic reticulum"/>
    <property type="evidence" value="ECO:0007669"/>
    <property type="project" value="UniProtKB-SubCell"/>
</dbReference>